<dbReference type="OMA" id="DNVASKW"/>
<keyword evidence="3" id="KW-0342">GTP-binding</keyword>
<dbReference type="NCBIfam" id="TIGR00231">
    <property type="entry name" value="small_GTP"/>
    <property type="match status" value="1"/>
</dbReference>
<dbReference type="GO" id="GO:0003924">
    <property type="term" value="F:GTPase activity"/>
    <property type="evidence" value="ECO:0007669"/>
    <property type="project" value="InterPro"/>
</dbReference>
<evidence type="ECO:0000256" key="3">
    <source>
        <dbReference type="ARBA" id="ARBA00023134"/>
    </source>
</evidence>
<dbReference type="SUPFAM" id="SSF52540">
    <property type="entry name" value="P-loop containing nucleoside triphosphate hydrolases"/>
    <property type="match status" value="1"/>
</dbReference>
<keyword evidence="5" id="KW-0132">Cell division</keyword>
<accession>A5DTB4</accession>
<dbReference type="GO" id="GO:0051301">
    <property type="term" value="P:cell division"/>
    <property type="evidence" value="ECO:0007669"/>
    <property type="project" value="UniProtKB-KW"/>
</dbReference>
<dbReference type="PROSITE" id="PS51419">
    <property type="entry name" value="RAB"/>
    <property type="match status" value="1"/>
</dbReference>
<dbReference type="InterPro" id="IPR027417">
    <property type="entry name" value="P-loop_NTPase"/>
</dbReference>
<keyword evidence="5" id="KW-0131">Cell cycle</keyword>
<dbReference type="PROSITE" id="PS51420">
    <property type="entry name" value="RHO"/>
    <property type="match status" value="1"/>
</dbReference>
<dbReference type="AlphaFoldDB" id="A5DTB4"/>
<evidence type="ECO:0000256" key="2">
    <source>
        <dbReference type="ARBA" id="ARBA00022741"/>
    </source>
</evidence>
<dbReference type="InParanoid" id="A5DTB4"/>
<dbReference type="PROSITE" id="PS51421">
    <property type="entry name" value="RAS"/>
    <property type="match status" value="1"/>
</dbReference>
<name>A5DTB4_LODEL</name>
<keyword evidence="6" id="KW-1185">Reference proteome</keyword>
<protein>
    <submittedName>
        <fullName evidence="5">Cell division control protein 42</fullName>
    </submittedName>
</protein>
<evidence type="ECO:0000313" key="6">
    <source>
        <dbReference type="Proteomes" id="UP000001996"/>
    </source>
</evidence>
<dbReference type="SMART" id="SM00175">
    <property type="entry name" value="RAB"/>
    <property type="match status" value="1"/>
</dbReference>
<dbReference type="InterPro" id="IPR005225">
    <property type="entry name" value="Small_GTP-bd"/>
</dbReference>
<dbReference type="InterPro" id="IPR003578">
    <property type="entry name" value="Small_GTPase_Rho"/>
</dbReference>
<dbReference type="HOGENOM" id="CLU_041217_21_1_1"/>
<dbReference type="InterPro" id="IPR001806">
    <property type="entry name" value="Small_GTPase"/>
</dbReference>
<feature type="compositionally biased region" description="Basic residues" evidence="4">
    <location>
        <begin position="244"/>
        <end position="259"/>
    </location>
</feature>
<dbReference type="SMART" id="SM00173">
    <property type="entry name" value="RAS"/>
    <property type="match status" value="1"/>
</dbReference>
<dbReference type="PANTHER" id="PTHR24072">
    <property type="entry name" value="RHO FAMILY GTPASE"/>
    <property type="match status" value="1"/>
</dbReference>
<keyword evidence="1" id="KW-0488">Methylation</keyword>
<dbReference type="Proteomes" id="UP000001996">
    <property type="component" value="Unassembled WGS sequence"/>
</dbReference>
<dbReference type="KEGG" id="lel:PVL30_000584"/>
<dbReference type="FunFam" id="3.40.50.300:FF:000118">
    <property type="entry name" value="Rho-related GTP-binding protein RhoG"/>
    <property type="match status" value="1"/>
</dbReference>
<feature type="compositionally biased region" description="Gly residues" evidence="4">
    <location>
        <begin position="230"/>
        <end position="240"/>
    </location>
</feature>
<dbReference type="STRING" id="379508.A5DTB4"/>
<feature type="compositionally biased region" description="Gly residues" evidence="4">
    <location>
        <begin position="210"/>
        <end position="224"/>
    </location>
</feature>
<dbReference type="EMBL" id="CH981524">
    <property type="protein sequence ID" value="EDK42422.1"/>
    <property type="molecule type" value="Genomic_DNA"/>
</dbReference>
<evidence type="ECO:0000256" key="1">
    <source>
        <dbReference type="ARBA" id="ARBA00022481"/>
    </source>
</evidence>
<reference evidence="5 6" key="1">
    <citation type="journal article" date="2009" name="Nature">
        <title>Evolution of pathogenicity and sexual reproduction in eight Candida genomes.</title>
        <authorList>
            <person name="Butler G."/>
            <person name="Rasmussen M.D."/>
            <person name="Lin M.F."/>
            <person name="Santos M.A."/>
            <person name="Sakthikumar S."/>
            <person name="Munro C.A."/>
            <person name="Rheinbay E."/>
            <person name="Grabherr M."/>
            <person name="Forche A."/>
            <person name="Reedy J.L."/>
            <person name="Agrafioti I."/>
            <person name="Arnaud M.B."/>
            <person name="Bates S."/>
            <person name="Brown A.J."/>
            <person name="Brunke S."/>
            <person name="Costanzo M.C."/>
            <person name="Fitzpatrick D.A."/>
            <person name="de Groot P.W."/>
            <person name="Harris D."/>
            <person name="Hoyer L.L."/>
            <person name="Hube B."/>
            <person name="Klis F.M."/>
            <person name="Kodira C."/>
            <person name="Lennard N."/>
            <person name="Logue M.E."/>
            <person name="Martin R."/>
            <person name="Neiman A.M."/>
            <person name="Nikolaou E."/>
            <person name="Quail M.A."/>
            <person name="Quinn J."/>
            <person name="Santos M.C."/>
            <person name="Schmitzberger F.F."/>
            <person name="Sherlock G."/>
            <person name="Shah P."/>
            <person name="Silverstein K.A."/>
            <person name="Skrzypek M.S."/>
            <person name="Soll D."/>
            <person name="Staggs R."/>
            <person name="Stansfield I."/>
            <person name="Stumpf M.P."/>
            <person name="Sudbery P.E."/>
            <person name="Srikantha T."/>
            <person name="Zeng Q."/>
            <person name="Berman J."/>
            <person name="Berriman M."/>
            <person name="Heitman J."/>
            <person name="Gow N.A."/>
            <person name="Lorenz M.C."/>
            <person name="Birren B.W."/>
            <person name="Kellis M."/>
            <person name="Cuomo C.A."/>
        </authorList>
    </citation>
    <scope>NUCLEOTIDE SEQUENCE [LARGE SCALE GENOMIC DNA]</scope>
    <source>
        <strain evidence="6">ATCC 11503 / BCRC 21390 / CBS 2605 / JCM 1781 / NBRC 1676 / NRRL YB-4239</strain>
    </source>
</reference>
<evidence type="ECO:0000313" key="5">
    <source>
        <dbReference type="EMBL" id="EDK42422.1"/>
    </source>
</evidence>
<dbReference type="OrthoDB" id="8830751at2759"/>
<sequence>MRSIKSVVVGDGGVGKTCLLISYTTNTFPNDYIPTVFDNYSASVLIDGEPIKLGLWDTAGQSEYDRLRPLSYPQTEIFLCCFSVVSPDSFQDVKQKWIPEILHHSPKDILILLIGTKIDLRDDLHVVDELAYKNFKPITYDQGCKLAKEIGAVRYMECSAATQVGVKEIFDFAIRAVLDPPNSQSKDYITSDALGGLHNNNGNGSSTSWGGVGGGGGSGGGSGSGGGVFGSKSGGLGGNNGKNITKRRKIRKAKKCTIL</sequence>
<dbReference type="CDD" id="cd00157">
    <property type="entry name" value="Rho"/>
    <property type="match status" value="1"/>
</dbReference>
<feature type="region of interest" description="Disordered" evidence="4">
    <location>
        <begin position="230"/>
        <end position="259"/>
    </location>
</feature>
<dbReference type="Gene3D" id="3.40.50.300">
    <property type="entry name" value="P-loop containing nucleotide triphosphate hydrolases"/>
    <property type="match status" value="1"/>
</dbReference>
<dbReference type="VEuPathDB" id="FungiDB:LELG_00600"/>
<gene>
    <name evidence="5" type="ORF">LELG_00600</name>
</gene>
<organism evidence="5 6">
    <name type="scientific">Lodderomyces elongisporus (strain ATCC 11503 / CBS 2605 / JCM 1781 / NBRC 1676 / NRRL YB-4239)</name>
    <name type="common">Yeast</name>
    <name type="synonym">Saccharomyces elongisporus</name>
    <dbReference type="NCBI Taxonomy" id="379508"/>
    <lineage>
        <taxon>Eukaryota</taxon>
        <taxon>Fungi</taxon>
        <taxon>Dikarya</taxon>
        <taxon>Ascomycota</taxon>
        <taxon>Saccharomycotina</taxon>
        <taxon>Pichiomycetes</taxon>
        <taxon>Debaryomycetaceae</taxon>
        <taxon>Candida/Lodderomyces clade</taxon>
        <taxon>Lodderomyces</taxon>
    </lineage>
</organism>
<evidence type="ECO:0000256" key="4">
    <source>
        <dbReference type="SAM" id="MobiDB-lite"/>
    </source>
</evidence>
<keyword evidence="2" id="KW-0547">Nucleotide-binding</keyword>
<proteinExistence type="predicted"/>
<dbReference type="eggNOG" id="KOG0393">
    <property type="taxonomic scope" value="Eukaryota"/>
</dbReference>
<feature type="region of interest" description="Disordered" evidence="4">
    <location>
        <begin position="205"/>
        <end position="224"/>
    </location>
</feature>
<dbReference type="GO" id="GO:0007264">
    <property type="term" value="P:small GTPase-mediated signal transduction"/>
    <property type="evidence" value="ECO:0007669"/>
    <property type="project" value="InterPro"/>
</dbReference>
<dbReference type="GeneID" id="5234922"/>
<dbReference type="Pfam" id="PF00071">
    <property type="entry name" value="Ras"/>
    <property type="match status" value="1"/>
</dbReference>
<dbReference type="SMART" id="SM00174">
    <property type="entry name" value="RHO"/>
    <property type="match status" value="1"/>
</dbReference>
<dbReference type="PRINTS" id="PR00449">
    <property type="entry name" value="RASTRNSFRMNG"/>
</dbReference>
<dbReference type="GO" id="GO:0005525">
    <property type="term" value="F:GTP binding"/>
    <property type="evidence" value="ECO:0007669"/>
    <property type="project" value="UniProtKB-KW"/>
</dbReference>